<name>A0A8J5ZSS1_GALPY</name>
<accession>A0A8J5ZSS1</accession>
<comment type="caution">
    <text evidence="1">The sequence shown here is derived from an EMBL/GenBank/DDBJ whole genome shotgun (WGS) entry which is preliminary data.</text>
</comment>
<sequence length="125" mass="14227">LSKFQKTWISPEELRLRHLRRGFSPISVVLLGKRKRLWTDSRVKGTGDCWHPRGHGENTVKRATLGFLFQAWAVRTPLITLLSRGVDLWLKSEISWSQQLKTIITGKSGDGIYVSEKGTVQQAVE</sequence>
<dbReference type="Proteomes" id="UP000700334">
    <property type="component" value="Unassembled WGS sequence"/>
</dbReference>
<protein>
    <submittedName>
        <fullName evidence="1">Uncharacterized protein</fullName>
    </submittedName>
</protein>
<dbReference type="AlphaFoldDB" id="A0A8J5ZSS1"/>
<keyword evidence="2" id="KW-1185">Reference proteome</keyword>
<evidence type="ECO:0000313" key="2">
    <source>
        <dbReference type="Proteomes" id="UP000700334"/>
    </source>
</evidence>
<gene>
    <name evidence="1" type="ORF">J0S82_016690</name>
</gene>
<reference evidence="1" key="1">
    <citation type="journal article" date="2021" name="Evol. Appl.">
        <title>The genome of the Pyrenean desman and the effects of bottlenecks and inbreeding on the genomic landscape of an endangered species.</title>
        <authorList>
            <person name="Escoda L."/>
            <person name="Castresana J."/>
        </authorList>
    </citation>
    <scope>NUCLEOTIDE SEQUENCE</scope>
    <source>
        <strain evidence="1">IBE-C5619</strain>
    </source>
</reference>
<organism evidence="1 2">
    <name type="scientific">Galemys pyrenaicus</name>
    <name type="common">Iberian desman</name>
    <name type="synonym">Pyrenean desman</name>
    <dbReference type="NCBI Taxonomy" id="202257"/>
    <lineage>
        <taxon>Eukaryota</taxon>
        <taxon>Metazoa</taxon>
        <taxon>Chordata</taxon>
        <taxon>Craniata</taxon>
        <taxon>Vertebrata</taxon>
        <taxon>Euteleostomi</taxon>
        <taxon>Mammalia</taxon>
        <taxon>Eutheria</taxon>
        <taxon>Laurasiatheria</taxon>
        <taxon>Eulipotyphla</taxon>
        <taxon>Talpidae</taxon>
        <taxon>Galemys</taxon>
    </lineage>
</organism>
<feature type="non-terminal residue" evidence="1">
    <location>
        <position position="1"/>
    </location>
</feature>
<dbReference type="EMBL" id="JAGFMF010012211">
    <property type="protein sequence ID" value="KAG8505907.1"/>
    <property type="molecule type" value="Genomic_DNA"/>
</dbReference>
<evidence type="ECO:0000313" key="1">
    <source>
        <dbReference type="EMBL" id="KAG8505907.1"/>
    </source>
</evidence>
<proteinExistence type="predicted"/>